<name>A0AAE9MAM1_ACIPI</name>
<sequence>MMTRNEEMIVSFWINPLTQQTIIVPLGEINDDFIEVGEDEYAEYQKSITFKYWVYLKDGVLKTSTEPRPSEQHVFDLVSETWVL</sequence>
<evidence type="ECO:0000313" key="1">
    <source>
        <dbReference type="EMBL" id="USU95570.1"/>
    </source>
</evidence>
<dbReference type="Proteomes" id="UP001055514">
    <property type="component" value="Chromosome"/>
</dbReference>
<dbReference type="AlphaFoldDB" id="A0AAE9MAM1"/>
<dbReference type="EMBL" id="CP095407">
    <property type="protein sequence ID" value="USU95570.1"/>
    <property type="molecule type" value="Genomic_DNA"/>
</dbReference>
<accession>A0AAE9MAM1</accession>
<proteinExistence type="predicted"/>
<organism evidence="1 2">
    <name type="scientific">Acinetobacter pittii</name>
    <name type="common">Acinetobacter genomosp. 3</name>
    <dbReference type="NCBI Taxonomy" id="48296"/>
    <lineage>
        <taxon>Bacteria</taxon>
        <taxon>Pseudomonadati</taxon>
        <taxon>Pseudomonadota</taxon>
        <taxon>Gammaproteobacteria</taxon>
        <taxon>Moraxellales</taxon>
        <taxon>Moraxellaceae</taxon>
        <taxon>Acinetobacter</taxon>
        <taxon>Acinetobacter calcoaceticus/baumannii complex</taxon>
    </lineage>
</organism>
<protein>
    <submittedName>
        <fullName evidence="1">Uncharacterized protein</fullName>
    </submittedName>
</protein>
<dbReference type="RefSeq" id="WP_126117521.1">
    <property type="nucleotide sequence ID" value="NZ_CP029610.1"/>
</dbReference>
<reference evidence="1" key="1">
    <citation type="submission" date="2022-04" db="EMBL/GenBank/DDBJ databases">
        <title>Emergence of ST220 Acinetobacter pittii strain in bloodstream infection, which co-producing chromosomal NDM-1 and OXA-820 carbapenemases.</title>
        <authorList>
            <person name="Tian C."/>
            <person name="Xing M."/>
            <person name="Fu L."/>
            <person name="Xia D."/>
        </authorList>
    </citation>
    <scope>NUCLEOTIDE SEQUENCE</scope>
    <source>
        <strain evidence="1">TCM</strain>
    </source>
</reference>
<evidence type="ECO:0000313" key="2">
    <source>
        <dbReference type="Proteomes" id="UP001055514"/>
    </source>
</evidence>
<gene>
    <name evidence="1" type="ORF">MWH18_04715</name>
</gene>